<dbReference type="RefSeq" id="WP_110174387.1">
    <property type="nucleotide sequence ID" value="NZ_CP015136.1"/>
</dbReference>
<dbReference type="PANTHER" id="PTHR45947:SF3">
    <property type="entry name" value="SULFOQUINOVOSYL TRANSFERASE SQD2"/>
    <property type="match status" value="1"/>
</dbReference>
<dbReference type="AlphaFoldDB" id="A0A143PYX6"/>
<dbReference type="Gene3D" id="3.40.50.2000">
    <property type="entry name" value="Glycogen Phosphorylase B"/>
    <property type="match status" value="2"/>
</dbReference>
<evidence type="ECO:0000259" key="1">
    <source>
        <dbReference type="Pfam" id="PF00534"/>
    </source>
</evidence>
<organism evidence="3 4">
    <name type="scientific">Luteitalea pratensis</name>
    <dbReference type="NCBI Taxonomy" id="1855912"/>
    <lineage>
        <taxon>Bacteria</taxon>
        <taxon>Pseudomonadati</taxon>
        <taxon>Acidobacteriota</taxon>
        <taxon>Vicinamibacteria</taxon>
        <taxon>Vicinamibacterales</taxon>
        <taxon>Vicinamibacteraceae</taxon>
        <taxon>Luteitalea</taxon>
    </lineage>
</organism>
<reference evidence="3 4" key="1">
    <citation type="journal article" date="2016" name="Genome Announc.">
        <title>First Complete Genome Sequence of a Subdivision 6 Acidobacterium Strain.</title>
        <authorList>
            <person name="Huang S."/>
            <person name="Vieira S."/>
            <person name="Bunk B."/>
            <person name="Riedel T."/>
            <person name="Sproer C."/>
            <person name="Overmann J."/>
        </authorList>
    </citation>
    <scope>NUCLEOTIDE SEQUENCE [LARGE SCALE GENOMIC DNA]</scope>
    <source>
        <strain evidence="4">DSM 100886 HEG_-6_39</strain>
    </source>
</reference>
<dbReference type="KEGG" id="abac:LuPra_06265"/>
<dbReference type="Proteomes" id="UP000076079">
    <property type="component" value="Chromosome"/>
</dbReference>
<dbReference type="SUPFAM" id="SSF53756">
    <property type="entry name" value="UDP-Glycosyltransferase/glycogen phosphorylase"/>
    <property type="match status" value="1"/>
</dbReference>
<dbReference type="CDD" id="cd03794">
    <property type="entry name" value="GT4_WbuB-like"/>
    <property type="match status" value="1"/>
</dbReference>
<accession>A0A143PYX6</accession>
<dbReference type="EMBL" id="CP015136">
    <property type="protein sequence ID" value="AMY12979.1"/>
    <property type="molecule type" value="Genomic_DNA"/>
</dbReference>
<sequence length="405" mass="45656">MSTPLRRPLRVCHLAYTFHESDNRVMRYVRTLAARGDQVDVIALRPAGSGRRADEGTIRVYQIQRRSTTERAAWMYLLKLLWFWLKSMSILSWLQVRRRYDVVHVHNVPDFLVFAAWLPKVMGARLILDIHDMMPELYAGKFAQGRPSKTFGMLAALERLSCRFADHVIASNDLWVETLNRRSAAADKCTVFINHPDLTLFRPRQRARPDGAPFVFLYPGSLNHHQGVDLAVRAFAAARSQMPSAELHIYGRGPALPLLHDLVKELHLGEAVRIKDFLPSVQIAEVMSAADVGVVPKRADGFGNEAFSTKILEFMACGVPVIVARTRIDAHYFTDALVNFFEPGDVESLAGVMRQVYAHAAEQVGRIEAAREFAGHQSWQARRADYERLVDALASFNRTAALHAS</sequence>
<dbReference type="InterPro" id="IPR001296">
    <property type="entry name" value="Glyco_trans_1"/>
</dbReference>
<dbReference type="Pfam" id="PF00534">
    <property type="entry name" value="Glycos_transf_1"/>
    <property type="match status" value="1"/>
</dbReference>
<keyword evidence="3" id="KW-0808">Transferase</keyword>
<name>A0A143PYX6_LUTPR</name>
<dbReference type="Pfam" id="PF13579">
    <property type="entry name" value="Glyco_trans_4_4"/>
    <property type="match status" value="1"/>
</dbReference>
<evidence type="ECO:0000259" key="2">
    <source>
        <dbReference type="Pfam" id="PF13579"/>
    </source>
</evidence>
<dbReference type="PANTHER" id="PTHR45947">
    <property type="entry name" value="SULFOQUINOVOSYL TRANSFERASE SQD2"/>
    <property type="match status" value="1"/>
</dbReference>
<dbReference type="GO" id="GO:0043750">
    <property type="term" value="F:phosphatidylinositol alpha-mannosyltransferase activity"/>
    <property type="evidence" value="ECO:0007669"/>
    <property type="project" value="UniProtKB-EC"/>
</dbReference>
<evidence type="ECO:0000313" key="3">
    <source>
        <dbReference type="EMBL" id="AMY12979.1"/>
    </source>
</evidence>
<protein>
    <submittedName>
        <fullName evidence="3">GDP-mannose-dependent alpha-(1-6)-phosphatidylinositol monomannoside mannosyltransferase</fullName>
        <ecNumber evidence="3">2.4.1.345</ecNumber>
    </submittedName>
</protein>
<keyword evidence="4" id="KW-1185">Reference proteome</keyword>
<reference evidence="4" key="2">
    <citation type="submission" date="2016-04" db="EMBL/GenBank/DDBJ databases">
        <title>First Complete Genome Sequence of a Subdivision 6 Acidobacterium.</title>
        <authorList>
            <person name="Huang S."/>
            <person name="Vieira S."/>
            <person name="Bunk B."/>
            <person name="Riedel T."/>
            <person name="Sproeer C."/>
            <person name="Overmann J."/>
        </authorList>
    </citation>
    <scope>NUCLEOTIDE SEQUENCE [LARGE SCALE GENOMIC DNA]</scope>
    <source>
        <strain evidence="4">DSM 100886 HEG_-6_39</strain>
    </source>
</reference>
<proteinExistence type="predicted"/>
<feature type="domain" description="Glycosyltransferase subfamily 4-like N-terminal" evidence="2">
    <location>
        <begin position="23"/>
        <end position="194"/>
    </location>
</feature>
<feature type="domain" description="Glycosyl transferase family 1" evidence="1">
    <location>
        <begin position="207"/>
        <end position="371"/>
    </location>
</feature>
<dbReference type="STRING" id="1855912.LuPra_06265"/>
<keyword evidence="3" id="KW-0328">Glycosyltransferase</keyword>
<dbReference type="InterPro" id="IPR028098">
    <property type="entry name" value="Glyco_trans_4-like_N"/>
</dbReference>
<evidence type="ECO:0000313" key="4">
    <source>
        <dbReference type="Proteomes" id="UP000076079"/>
    </source>
</evidence>
<dbReference type="InterPro" id="IPR050194">
    <property type="entry name" value="Glycosyltransferase_grp1"/>
</dbReference>
<gene>
    <name evidence="3" type="primary">pimB_5</name>
    <name evidence="3" type="ORF">LuPra_06265</name>
</gene>
<dbReference type="EC" id="2.4.1.345" evidence="3"/>
<dbReference type="OrthoDB" id="9787293at2"/>